<accession>A0A5A7V9V3</accession>
<dbReference type="AlphaFoldDB" id="A0A5A7V9V3"/>
<dbReference type="Proteomes" id="UP000321393">
    <property type="component" value="Unassembled WGS sequence"/>
</dbReference>
<organism evidence="3 4">
    <name type="scientific">Cucumis melo var. makuwa</name>
    <name type="common">Oriental melon</name>
    <dbReference type="NCBI Taxonomy" id="1194695"/>
    <lineage>
        <taxon>Eukaryota</taxon>
        <taxon>Viridiplantae</taxon>
        <taxon>Streptophyta</taxon>
        <taxon>Embryophyta</taxon>
        <taxon>Tracheophyta</taxon>
        <taxon>Spermatophyta</taxon>
        <taxon>Magnoliopsida</taxon>
        <taxon>eudicotyledons</taxon>
        <taxon>Gunneridae</taxon>
        <taxon>Pentapetalae</taxon>
        <taxon>rosids</taxon>
        <taxon>fabids</taxon>
        <taxon>Cucurbitales</taxon>
        <taxon>Cucurbitaceae</taxon>
        <taxon>Benincaseae</taxon>
        <taxon>Cucumis</taxon>
    </lineage>
</organism>
<gene>
    <name evidence="3" type="ORF">E6C27_scaffold205G00260</name>
</gene>
<feature type="domain" description="Retrotransposon gag" evidence="2">
    <location>
        <begin position="71"/>
        <end position="149"/>
    </location>
</feature>
<feature type="compositionally biased region" description="Basic and acidic residues" evidence="1">
    <location>
        <begin position="35"/>
        <end position="47"/>
    </location>
</feature>
<dbReference type="OrthoDB" id="1300414at2759"/>
<dbReference type="EMBL" id="SSTE01002875">
    <property type="protein sequence ID" value="KAA0063216.1"/>
    <property type="molecule type" value="Genomic_DNA"/>
</dbReference>
<comment type="caution">
    <text evidence="3">The sequence shown here is derived from an EMBL/GenBank/DDBJ whole genome shotgun (WGS) entry which is preliminary data.</text>
</comment>
<feature type="region of interest" description="Disordered" evidence="1">
    <location>
        <begin position="1"/>
        <end position="47"/>
    </location>
</feature>
<feature type="compositionally biased region" description="Polar residues" evidence="1">
    <location>
        <begin position="24"/>
        <end position="33"/>
    </location>
</feature>
<dbReference type="Pfam" id="PF03732">
    <property type="entry name" value="Retrotrans_gag"/>
    <property type="match status" value="1"/>
</dbReference>
<name>A0A5A7V9V3_CUCMM</name>
<feature type="compositionally biased region" description="Polar residues" evidence="1">
    <location>
        <begin position="1"/>
        <end position="16"/>
    </location>
</feature>
<evidence type="ECO:0000259" key="2">
    <source>
        <dbReference type="Pfam" id="PF03732"/>
    </source>
</evidence>
<evidence type="ECO:0000313" key="3">
    <source>
        <dbReference type="EMBL" id="KAA0063216.1"/>
    </source>
</evidence>
<proteinExistence type="predicted"/>
<evidence type="ECO:0000256" key="1">
    <source>
        <dbReference type="SAM" id="MobiDB-lite"/>
    </source>
</evidence>
<reference evidence="3 4" key="1">
    <citation type="submission" date="2019-08" db="EMBL/GenBank/DDBJ databases">
        <title>Draft genome sequences of two oriental melons (Cucumis melo L. var makuwa).</title>
        <authorList>
            <person name="Kwon S.-Y."/>
        </authorList>
    </citation>
    <scope>NUCLEOTIDE SEQUENCE [LARGE SCALE GENOMIC DNA]</scope>
    <source>
        <strain evidence="4">cv. SW 3</strain>
        <tissue evidence="3">Leaf</tissue>
    </source>
</reference>
<dbReference type="InterPro" id="IPR005162">
    <property type="entry name" value="Retrotrans_gag_dom"/>
</dbReference>
<evidence type="ECO:0000313" key="4">
    <source>
        <dbReference type="Proteomes" id="UP000321393"/>
    </source>
</evidence>
<protein>
    <recommendedName>
        <fullName evidence="2">Retrotransposon gag domain-containing protein</fullName>
    </recommendedName>
</protein>
<sequence length="194" mass="22037">MQGPTQGPSVGESSTLRVRGGTGNKQFARTTQEIGRPERAEPSDPQKAYEIERLKKLGATVFEGSTDPADAKNWLNMLEKCFDVMNCPEERKTFKSIFEDKYYPNTYCEAKRDEFLGLKQGSLSVAEYERKYTELSHYSIAKWMNFSQLVETALRVEQSITEEKLAVELSRGTSTTSGFKGREQRRFMPSFGLS</sequence>